<keyword evidence="3" id="KW-1185">Reference proteome</keyword>
<feature type="compositionally biased region" description="Basic and acidic residues" evidence="1">
    <location>
        <begin position="12"/>
        <end position="31"/>
    </location>
</feature>
<gene>
    <name evidence="2" type="ORF">K0M31_017951</name>
</gene>
<name>A0AA40G638_9HYME</name>
<protein>
    <submittedName>
        <fullName evidence="2">Uncharacterized protein</fullName>
    </submittedName>
</protein>
<feature type="region of interest" description="Disordered" evidence="1">
    <location>
        <begin position="1"/>
        <end position="37"/>
    </location>
</feature>
<comment type="caution">
    <text evidence="2">The sequence shown here is derived from an EMBL/GenBank/DDBJ whole genome shotgun (WGS) entry which is preliminary data.</text>
</comment>
<reference evidence="2" key="1">
    <citation type="submission" date="2021-10" db="EMBL/GenBank/DDBJ databases">
        <title>Melipona bicolor Genome sequencing and assembly.</title>
        <authorList>
            <person name="Araujo N.S."/>
            <person name="Arias M.C."/>
        </authorList>
    </citation>
    <scope>NUCLEOTIDE SEQUENCE</scope>
    <source>
        <strain evidence="2">USP_2M_L1-L4_2017</strain>
        <tissue evidence="2">Whole body</tissue>
    </source>
</reference>
<accession>A0AA40G638</accession>
<organism evidence="2 3">
    <name type="scientific">Melipona bicolor</name>
    <dbReference type="NCBI Taxonomy" id="60889"/>
    <lineage>
        <taxon>Eukaryota</taxon>
        <taxon>Metazoa</taxon>
        <taxon>Ecdysozoa</taxon>
        <taxon>Arthropoda</taxon>
        <taxon>Hexapoda</taxon>
        <taxon>Insecta</taxon>
        <taxon>Pterygota</taxon>
        <taxon>Neoptera</taxon>
        <taxon>Endopterygota</taxon>
        <taxon>Hymenoptera</taxon>
        <taxon>Apocrita</taxon>
        <taxon>Aculeata</taxon>
        <taxon>Apoidea</taxon>
        <taxon>Anthophila</taxon>
        <taxon>Apidae</taxon>
        <taxon>Melipona</taxon>
    </lineage>
</organism>
<dbReference type="Proteomes" id="UP001177670">
    <property type="component" value="Unassembled WGS sequence"/>
</dbReference>
<dbReference type="EMBL" id="JAHYIQ010000006">
    <property type="protein sequence ID" value="KAK1131661.1"/>
    <property type="molecule type" value="Genomic_DNA"/>
</dbReference>
<dbReference type="AlphaFoldDB" id="A0AA40G638"/>
<proteinExistence type="predicted"/>
<sequence length="69" mass="7786">MSGHKWWCKRGVQKEKQEKGKKEASEREVRADPNGSSVLLSPGNRVRLLEQEGLCGLPEILGSTPKVRW</sequence>
<evidence type="ECO:0000313" key="2">
    <source>
        <dbReference type="EMBL" id="KAK1131661.1"/>
    </source>
</evidence>
<evidence type="ECO:0000313" key="3">
    <source>
        <dbReference type="Proteomes" id="UP001177670"/>
    </source>
</evidence>
<evidence type="ECO:0000256" key="1">
    <source>
        <dbReference type="SAM" id="MobiDB-lite"/>
    </source>
</evidence>